<evidence type="ECO:0000259" key="5">
    <source>
        <dbReference type="Pfam" id="PF17802"/>
    </source>
</evidence>
<dbReference type="GO" id="GO:0005975">
    <property type="term" value="P:carbohydrate metabolic process"/>
    <property type="evidence" value="ECO:0007669"/>
    <property type="project" value="UniProtKB-ARBA"/>
</dbReference>
<dbReference type="Proteomes" id="UP000229239">
    <property type="component" value="Unassembled WGS sequence"/>
</dbReference>
<keyword evidence="7" id="KW-1185">Reference proteome</keyword>
<dbReference type="EMBL" id="PEBJ01000005">
    <property type="protein sequence ID" value="PJM76508.1"/>
    <property type="molecule type" value="Genomic_DNA"/>
</dbReference>
<dbReference type="InterPro" id="IPR041033">
    <property type="entry name" value="SpaA_PFL_dom_1"/>
</dbReference>
<dbReference type="RefSeq" id="WP_100494685.1">
    <property type="nucleotide sequence ID" value="NZ_PEBJ01000005.1"/>
</dbReference>
<dbReference type="Pfam" id="PF17802">
    <property type="entry name" value="SpaA"/>
    <property type="match status" value="2"/>
</dbReference>
<evidence type="ECO:0000256" key="4">
    <source>
        <dbReference type="SAM" id="Phobius"/>
    </source>
</evidence>
<comment type="similarity">
    <text evidence="1">Belongs to the serine-aspartate repeat-containing protein (SDr) family.</text>
</comment>
<evidence type="ECO:0000256" key="3">
    <source>
        <dbReference type="ARBA" id="ARBA00022729"/>
    </source>
</evidence>
<dbReference type="PANTHER" id="PTHR36108">
    <property type="entry name" value="COLOSSIN-B-RELATED"/>
    <property type="match status" value="1"/>
</dbReference>
<organism evidence="6 7">
    <name type="scientific">Bifidobacterium felsineum</name>
    <dbReference type="NCBI Taxonomy" id="2045440"/>
    <lineage>
        <taxon>Bacteria</taxon>
        <taxon>Bacillati</taxon>
        <taxon>Actinomycetota</taxon>
        <taxon>Actinomycetes</taxon>
        <taxon>Bifidobacteriales</taxon>
        <taxon>Bifidobacteriaceae</taxon>
        <taxon>Bifidobacterium</taxon>
    </lineage>
</organism>
<keyword evidence="3" id="KW-0732">Signal</keyword>
<feature type="domain" description="SpaA-like prealbumin fold" evidence="5">
    <location>
        <begin position="723"/>
        <end position="829"/>
    </location>
</feature>
<evidence type="ECO:0000313" key="7">
    <source>
        <dbReference type="Proteomes" id="UP000229239"/>
    </source>
</evidence>
<protein>
    <recommendedName>
        <fullName evidence="5">SpaA-like prealbumin fold domain-containing protein</fullName>
    </recommendedName>
</protein>
<dbReference type="OrthoDB" id="3240476at2"/>
<reference evidence="7" key="1">
    <citation type="submission" date="2017-10" db="EMBL/GenBank/DDBJ databases">
        <title>Draft genome sequences of strains TRE 1, TRE 9, TRE H and TRI 7, isolated from tamarins, belonging to four potential novel Bifidobacterium species.</title>
        <authorList>
            <person name="Mattarelli P."/>
            <person name="Modesto M."/>
            <person name="Puglisi E."/>
            <person name="Morelli L."/>
            <person name="Bonetti A."/>
            <person name="Spezio C."/>
            <person name="Sandri C."/>
        </authorList>
    </citation>
    <scope>NUCLEOTIDE SEQUENCE [LARGE SCALE GENOMIC DNA]</scope>
    <source>
        <strain evidence="7">TREH</strain>
    </source>
</reference>
<dbReference type="AlphaFoldDB" id="A0A2M9HI44"/>
<evidence type="ECO:0000256" key="2">
    <source>
        <dbReference type="ARBA" id="ARBA00022525"/>
    </source>
</evidence>
<keyword evidence="4" id="KW-1133">Transmembrane helix</keyword>
<keyword evidence="4" id="KW-0472">Membrane</keyword>
<comment type="caution">
    <text evidence="6">The sequence shown here is derived from an EMBL/GenBank/DDBJ whole genome shotgun (WGS) entry which is preliminary data.</text>
</comment>
<accession>A0A2M9HI44</accession>
<feature type="domain" description="SpaA-like prealbumin fold" evidence="5">
    <location>
        <begin position="443"/>
        <end position="546"/>
    </location>
</feature>
<keyword evidence="2" id="KW-0964">Secreted</keyword>
<evidence type="ECO:0000256" key="1">
    <source>
        <dbReference type="ARBA" id="ARBA00007257"/>
    </source>
</evidence>
<sequence length="909" mass="98736">MLLGLLLAVAMLLAMALPQGQWNLFGAEKAQAATAQEMFDALPDASTVPTMTEAEKAQARKDLMAARQAWWGAANPNNPVDTSIDTSRGDALGRALTVYPKGVTADDVKQYIYANFTKPADYDGPAGGTVWPDAVWRTISAWGQDFTLTYMDDDATEEVPVETAADVVWFFGYSAYYRGTNYYIVLSKPLDGPLYGMDLLHSFQGSILIEDSGIFTGLQFLEDAYDAIAQKSGGRDTNEHSIPAYYTPVTPSSRSVYMPLLTLPKKQNAFNFNLPRVQAQLRNFSSTQYYPYEGYKVRSTGSTNVTIDTLMHWYTGDLNDASEKIDFNSKINLPDWLCTNLEYYTGCSMPYVKPTFDKNAGVSSSNSEGDPTNVVTTESNRINIAIPENGSDGNYQEKIAFSRLYDYYSNTALQSFSIDYFFRLNITYLTPIGVESPTALSGFRFKKVDENDSSKGLPGAVFEVYQKDRSGNEIAPRQARRTNGNIQFDQNGNIQWATGKIQVTSDAKGEVNVPDLEPGTYYYREIQAPSDYELDSTTEHEVTVSTPTDVPSGLKVSGGVGESKATLPNQVGLKSNEKSRQGLNWNDARLGQNLLLDDNTKLDTSKAEDYGGDVFATNRDRITVDGADSVPDTYKYQVIGYQTKDDALASTNGKVEYGGSASSGVSLSDAVAWVNTQISNKNLENVSPILRLEPVNKVVVDDSYLTGTAPTVTNKRGPQEVKGSLSFAKRDGDETSKALAGATFRLFECKAGAGKCGTGTSANDVINPDNPGDAWKQLGSDVTSGADGLVTFNDLTKPGEYRLVEVASPAGYAKPSGQWRVTYADRDTVEPKVEAVGEAPAFFQTARSAASVSPASTRASNSMLAVPNYKTIAVPSTGGRGWLISSLAGFGLLLAGVTVLSVESRRRCR</sequence>
<name>A0A2M9HI44_9BIFI</name>
<feature type="transmembrane region" description="Helical" evidence="4">
    <location>
        <begin position="882"/>
        <end position="902"/>
    </location>
</feature>
<dbReference type="PANTHER" id="PTHR36108:SF13">
    <property type="entry name" value="COLOSSIN-B-RELATED"/>
    <property type="match status" value="1"/>
</dbReference>
<gene>
    <name evidence="6" type="ORF">CSQ86_08425</name>
</gene>
<evidence type="ECO:0000313" key="6">
    <source>
        <dbReference type="EMBL" id="PJM76508.1"/>
    </source>
</evidence>
<dbReference type="InterPro" id="IPR013783">
    <property type="entry name" value="Ig-like_fold"/>
</dbReference>
<keyword evidence="4" id="KW-0812">Transmembrane</keyword>
<proteinExistence type="inferred from homology"/>
<dbReference type="Gene3D" id="2.60.40.10">
    <property type="entry name" value="Immunoglobulins"/>
    <property type="match status" value="2"/>
</dbReference>